<feature type="domain" description="Hydroxyproline O-arabinosyltransferase-like" evidence="10">
    <location>
        <begin position="45"/>
        <end position="284"/>
    </location>
</feature>
<organism evidence="11 12">
    <name type="scientific">Ostreobium quekettii</name>
    <dbReference type="NCBI Taxonomy" id="121088"/>
    <lineage>
        <taxon>Eukaryota</taxon>
        <taxon>Viridiplantae</taxon>
        <taxon>Chlorophyta</taxon>
        <taxon>core chlorophytes</taxon>
        <taxon>Ulvophyceae</taxon>
        <taxon>TCBD clade</taxon>
        <taxon>Bryopsidales</taxon>
        <taxon>Ostreobineae</taxon>
        <taxon>Ostreobiaceae</taxon>
        <taxon>Ostreobium</taxon>
    </lineage>
</organism>
<comment type="caution">
    <text evidence="11">The sequence shown here is derived from an EMBL/GenBank/DDBJ whole genome shotgun (WGS) entry which is preliminary data.</text>
</comment>
<evidence type="ECO:0000256" key="2">
    <source>
        <dbReference type="ARBA" id="ARBA00022676"/>
    </source>
</evidence>
<evidence type="ECO:0000256" key="7">
    <source>
        <dbReference type="SAM" id="MobiDB-lite"/>
    </source>
</evidence>
<comment type="subcellular location">
    <subcellularLocation>
        <location evidence="1">Membrane</location>
        <topology evidence="1">Single-pass membrane protein</topology>
    </subcellularLocation>
</comment>
<evidence type="ECO:0000256" key="1">
    <source>
        <dbReference type="ARBA" id="ARBA00004167"/>
    </source>
</evidence>
<gene>
    <name evidence="11" type="ORF">OSTQU699_LOCUS2538</name>
</gene>
<dbReference type="GO" id="GO:0016020">
    <property type="term" value="C:membrane"/>
    <property type="evidence" value="ECO:0007669"/>
    <property type="project" value="UniProtKB-SubCell"/>
</dbReference>
<accession>A0A8S1IQV2</accession>
<feature type="region of interest" description="Disordered" evidence="7">
    <location>
        <begin position="586"/>
        <end position="607"/>
    </location>
</feature>
<keyword evidence="6 8" id="KW-0472">Membrane</keyword>
<keyword evidence="2" id="KW-0328">Glycosyltransferase</keyword>
<dbReference type="AlphaFoldDB" id="A0A8S1IQV2"/>
<proteinExistence type="predicted"/>
<keyword evidence="5 8" id="KW-1133">Transmembrane helix</keyword>
<sequence length="663" mass="74043">MSVIGAARRSPIGPLLRLAVLLLASSQFEAAEAAEEDGFVKGAIHTIFSTDCKPYFSFQTMALVHSFARAGQPGKLTRIASCTREDIARMNPEDRNAVQTHFSESWDVHHFTRDEYPPYNRPTGVMDWLAKVNPREEWILMVDPDMLFRRPVTPGALGLTDGWSAGWYYNYLMGTENELAMTHVPDVAPRNDTYGGPVGRRADRTGHYFLLRNADLRRIAPFWLSFTEDVRFNKDAWRLTGDSYAKEGEKPWISEMYGYAFAAARSGVWHKLDTEVQAYPSYAVWDSVKLIHYGLDHAVPGYSFDKHNHLSFKAYKCPPWNMARGERDEADDAGLFPHPPHPSELTTANRPQEYYGALLVIEFVNSINGALCKRHKKMCPASAQLSAECAKVAQIQKELDAEYAVLDVPDGGVCVDQLEQDKCLEHKAKGNCEGEWLTMGSSCRKTCRRCFSDLLDSPQSQSEEAAVEKGAMGDAVTEGQEGKVAEVEVEETVVDPSAGARNQEEKKSEDEEGENMEESSPVPAGRKEMSDAERKRDRCQKMGIEKWLGDDDCRDLIAEGVLMNFTDVEAHSHDAMALLPPLGTGRADDVHSPSHSPSQITDKHPDGKVGRLVWTSQQGGQGSLGRYGIALWLFLVGLLAYGVWSSSKHGRVRRRVPKRRTPR</sequence>
<dbReference type="InterPro" id="IPR056508">
    <property type="entry name" value="HPAT-like"/>
</dbReference>
<evidence type="ECO:0000259" key="10">
    <source>
        <dbReference type="Pfam" id="PF23452"/>
    </source>
</evidence>
<feature type="signal peptide" evidence="9">
    <location>
        <begin position="1"/>
        <end position="33"/>
    </location>
</feature>
<dbReference type="Pfam" id="PF23452">
    <property type="entry name" value="HPAT"/>
    <property type="match status" value="1"/>
</dbReference>
<evidence type="ECO:0000313" key="11">
    <source>
        <dbReference type="EMBL" id="CAD7697177.1"/>
    </source>
</evidence>
<evidence type="ECO:0000256" key="5">
    <source>
        <dbReference type="ARBA" id="ARBA00022989"/>
    </source>
</evidence>
<evidence type="ECO:0000256" key="3">
    <source>
        <dbReference type="ARBA" id="ARBA00022679"/>
    </source>
</evidence>
<evidence type="ECO:0000256" key="9">
    <source>
        <dbReference type="SAM" id="SignalP"/>
    </source>
</evidence>
<dbReference type="PANTHER" id="PTHR31485:SF7">
    <property type="entry name" value="PEPTIDYL SERINE ALPHA-GALACTOSYLTRANSFERASE"/>
    <property type="match status" value="1"/>
</dbReference>
<dbReference type="OrthoDB" id="2015991at2759"/>
<keyword evidence="9" id="KW-0732">Signal</keyword>
<keyword evidence="3" id="KW-0808">Transferase</keyword>
<dbReference type="EMBL" id="CAJHUC010000621">
    <property type="protein sequence ID" value="CAD7697177.1"/>
    <property type="molecule type" value="Genomic_DNA"/>
</dbReference>
<protein>
    <recommendedName>
        <fullName evidence="10">Hydroxyproline O-arabinosyltransferase-like domain-containing protein</fullName>
    </recommendedName>
</protein>
<dbReference type="Proteomes" id="UP000708148">
    <property type="component" value="Unassembled WGS sequence"/>
</dbReference>
<dbReference type="InterPro" id="IPR044845">
    <property type="entry name" value="HPAT/SRGT1-like"/>
</dbReference>
<feature type="chain" id="PRO_5035883519" description="Hydroxyproline O-arabinosyltransferase-like domain-containing protein" evidence="9">
    <location>
        <begin position="34"/>
        <end position="663"/>
    </location>
</feature>
<reference evidence="11" key="1">
    <citation type="submission" date="2020-12" db="EMBL/GenBank/DDBJ databases">
        <authorList>
            <person name="Iha C."/>
        </authorList>
    </citation>
    <scope>NUCLEOTIDE SEQUENCE</scope>
</reference>
<keyword evidence="12" id="KW-1185">Reference proteome</keyword>
<evidence type="ECO:0000256" key="8">
    <source>
        <dbReference type="SAM" id="Phobius"/>
    </source>
</evidence>
<feature type="transmembrane region" description="Helical" evidence="8">
    <location>
        <begin position="624"/>
        <end position="644"/>
    </location>
</feature>
<dbReference type="PANTHER" id="PTHR31485">
    <property type="entry name" value="PEPTIDYL SERINE ALPHA-GALACTOSYLTRANSFERASE"/>
    <property type="match status" value="1"/>
</dbReference>
<evidence type="ECO:0000256" key="6">
    <source>
        <dbReference type="ARBA" id="ARBA00023136"/>
    </source>
</evidence>
<keyword evidence="4 8" id="KW-0812">Transmembrane</keyword>
<evidence type="ECO:0000313" key="12">
    <source>
        <dbReference type="Proteomes" id="UP000708148"/>
    </source>
</evidence>
<feature type="compositionally biased region" description="Basic and acidic residues" evidence="7">
    <location>
        <begin position="525"/>
        <end position="537"/>
    </location>
</feature>
<feature type="region of interest" description="Disordered" evidence="7">
    <location>
        <begin position="461"/>
        <end position="537"/>
    </location>
</feature>
<evidence type="ECO:0000256" key="4">
    <source>
        <dbReference type="ARBA" id="ARBA00022692"/>
    </source>
</evidence>
<dbReference type="GO" id="GO:0016757">
    <property type="term" value="F:glycosyltransferase activity"/>
    <property type="evidence" value="ECO:0007669"/>
    <property type="project" value="UniProtKB-KW"/>
</dbReference>
<name>A0A8S1IQV2_9CHLO</name>